<evidence type="ECO:0000256" key="4">
    <source>
        <dbReference type="ARBA" id="ARBA00022723"/>
    </source>
</evidence>
<proteinExistence type="predicted"/>
<keyword evidence="1" id="KW-0004">4Fe-4S</keyword>
<evidence type="ECO:0000313" key="10">
    <source>
        <dbReference type="EMBL" id="MBC8610874.1"/>
    </source>
</evidence>
<comment type="caution">
    <text evidence="10">The sequence shown here is derived from an EMBL/GenBank/DDBJ whole genome shotgun (WGS) entry which is preliminary data.</text>
</comment>
<keyword evidence="4" id="KW-0479">Metal-binding</keyword>
<keyword evidence="8" id="KW-0411">Iron-sulfur</keyword>
<evidence type="ECO:0000256" key="8">
    <source>
        <dbReference type="ARBA" id="ARBA00023014"/>
    </source>
</evidence>
<keyword evidence="2" id="KW-0963">Cytoplasm</keyword>
<evidence type="ECO:0000256" key="7">
    <source>
        <dbReference type="ARBA" id="ARBA00023004"/>
    </source>
</evidence>
<evidence type="ECO:0000256" key="1">
    <source>
        <dbReference type="ARBA" id="ARBA00022485"/>
    </source>
</evidence>
<keyword evidence="3" id="KW-0819">tRNA processing</keyword>
<dbReference type="OrthoDB" id="9784571at2"/>
<dbReference type="InterPro" id="IPR017900">
    <property type="entry name" value="4Fe4S_Fe_S_CS"/>
</dbReference>
<dbReference type="PANTHER" id="PTHR30002:SF4">
    <property type="entry name" value="EPOXYQUEUOSINE REDUCTASE"/>
    <property type="match status" value="1"/>
</dbReference>
<dbReference type="InterPro" id="IPR004453">
    <property type="entry name" value="QueG"/>
</dbReference>
<evidence type="ECO:0000256" key="2">
    <source>
        <dbReference type="ARBA" id="ARBA00022490"/>
    </source>
</evidence>
<dbReference type="Gene3D" id="3.30.70.20">
    <property type="match status" value="1"/>
</dbReference>
<name>A0A8J6P7K5_9FIRM</name>
<dbReference type="Pfam" id="PF13484">
    <property type="entry name" value="Fer4_16"/>
    <property type="match status" value="1"/>
</dbReference>
<dbReference type="Pfam" id="PF08331">
    <property type="entry name" value="QueG_DUF1730"/>
    <property type="match status" value="1"/>
</dbReference>
<dbReference type="PROSITE" id="PS00198">
    <property type="entry name" value="4FE4S_FER_1"/>
    <property type="match status" value="1"/>
</dbReference>
<dbReference type="InterPro" id="IPR017896">
    <property type="entry name" value="4Fe4S_Fe-S-bd"/>
</dbReference>
<dbReference type="EMBL" id="JACRTL010000003">
    <property type="protein sequence ID" value="MBC8610874.1"/>
    <property type="molecule type" value="Genomic_DNA"/>
</dbReference>
<evidence type="ECO:0000259" key="9">
    <source>
        <dbReference type="PROSITE" id="PS51379"/>
    </source>
</evidence>
<dbReference type="GO" id="GO:0052693">
    <property type="term" value="F:epoxyqueuosine reductase activity"/>
    <property type="evidence" value="ECO:0007669"/>
    <property type="project" value="TreeGrafter"/>
</dbReference>
<evidence type="ECO:0000256" key="6">
    <source>
        <dbReference type="ARBA" id="ARBA00023002"/>
    </source>
</evidence>
<keyword evidence="7" id="KW-0408">Iron</keyword>
<evidence type="ECO:0000256" key="3">
    <source>
        <dbReference type="ARBA" id="ARBA00022694"/>
    </source>
</evidence>
<evidence type="ECO:0000313" key="11">
    <source>
        <dbReference type="Proteomes" id="UP000632659"/>
    </source>
</evidence>
<feature type="domain" description="4Fe-4S ferredoxin-type" evidence="9">
    <location>
        <begin position="144"/>
        <end position="173"/>
    </location>
</feature>
<dbReference type="Proteomes" id="UP000632659">
    <property type="component" value="Unassembled WGS sequence"/>
</dbReference>
<reference evidence="10" key="1">
    <citation type="submission" date="2020-08" db="EMBL/GenBank/DDBJ databases">
        <title>Genome public.</title>
        <authorList>
            <person name="Liu C."/>
            <person name="Sun Q."/>
        </authorList>
    </citation>
    <scope>NUCLEOTIDE SEQUENCE</scope>
    <source>
        <strain evidence="10">NSJ-15</strain>
    </source>
</reference>
<dbReference type="PANTHER" id="PTHR30002">
    <property type="entry name" value="EPOXYQUEUOSINE REDUCTASE"/>
    <property type="match status" value="1"/>
</dbReference>
<dbReference type="GO" id="GO:0008616">
    <property type="term" value="P:tRNA queuosine(34) biosynthetic process"/>
    <property type="evidence" value="ECO:0007669"/>
    <property type="project" value="UniProtKB-KW"/>
</dbReference>
<sequence>MRFTTLSKILSKHRIYSFGICDYQNISCFLPCRNRNTIPQQAKCVIVCAFPYYTGEYLQANVCKYAMVPDYHQVVRGILSAACEELEKTFGGSFVGFSDISALPEKECALQSGLGVMGKNGLVIHPEYGSFFVIGEIVTDQEFPFSKPNQTSCFACGKCRENCPTGAIGTDGIDYQRCLSFITQRKGKLTKEEEAFIQKNGLMWGCDQCQDCCPHNRDLPVTYLKEFSEDIQPVVTEENLKRLMKTRAFGYRGKTLLLRNLALLAAGDRNGEQDERE</sequence>
<dbReference type="InterPro" id="IPR013542">
    <property type="entry name" value="QueG_DUF1730"/>
</dbReference>
<dbReference type="RefSeq" id="WP_093989180.1">
    <property type="nucleotide sequence ID" value="NZ_FYDD01000004.1"/>
</dbReference>
<protein>
    <submittedName>
        <fullName evidence="10">DUF1730 domain-containing protein</fullName>
    </submittedName>
</protein>
<dbReference type="AlphaFoldDB" id="A0A8J6P7K5"/>
<dbReference type="SUPFAM" id="SSF46548">
    <property type="entry name" value="alpha-helical ferredoxin"/>
    <property type="match status" value="1"/>
</dbReference>
<accession>A0A8J6P7K5</accession>
<organism evidence="10 11">
    <name type="scientific">Massiliimalia timonensis</name>
    <dbReference type="NCBI Taxonomy" id="1987501"/>
    <lineage>
        <taxon>Bacteria</taxon>
        <taxon>Bacillati</taxon>
        <taxon>Bacillota</taxon>
        <taxon>Clostridia</taxon>
        <taxon>Eubacteriales</taxon>
        <taxon>Oscillospiraceae</taxon>
        <taxon>Massiliimalia</taxon>
    </lineage>
</organism>
<gene>
    <name evidence="10" type="ORF">H8702_07020</name>
</gene>
<evidence type="ECO:0000256" key="5">
    <source>
        <dbReference type="ARBA" id="ARBA00022785"/>
    </source>
</evidence>
<dbReference type="GO" id="GO:0046872">
    <property type="term" value="F:metal ion binding"/>
    <property type="evidence" value="ECO:0007669"/>
    <property type="project" value="UniProtKB-KW"/>
</dbReference>
<dbReference type="PROSITE" id="PS51379">
    <property type="entry name" value="4FE4S_FER_2"/>
    <property type="match status" value="1"/>
</dbReference>
<keyword evidence="5" id="KW-0671">Queuosine biosynthesis</keyword>
<dbReference type="GO" id="GO:0051539">
    <property type="term" value="F:4 iron, 4 sulfur cluster binding"/>
    <property type="evidence" value="ECO:0007669"/>
    <property type="project" value="UniProtKB-KW"/>
</dbReference>
<keyword evidence="11" id="KW-1185">Reference proteome</keyword>
<keyword evidence="6" id="KW-0560">Oxidoreductase</keyword>